<organism evidence="12">
    <name type="scientific">Streptomyces sp. R35</name>
    <dbReference type="NCBI Taxonomy" id="3238630"/>
    <lineage>
        <taxon>Bacteria</taxon>
        <taxon>Bacillati</taxon>
        <taxon>Actinomycetota</taxon>
        <taxon>Actinomycetes</taxon>
        <taxon>Kitasatosporales</taxon>
        <taxon>Streptomycetaceae</taxon>
        <taxon>Streptomyces</taxon>
    </lineage>
</organism>
<dbReference type="EMBL" id="CP163440">
    <property type="protein sequence ID" value="XDQ65161.1"/>
    <property type="molecule type" value="Genomic_DNA"/>
</dbReference>
<dbReference type="SUPFAM" id="SSF52172">
    <property type="entry name" value="CheY-like"/>
    <property type="match status" value="1"/>
</dbReference>
<dbReference type="InterPro" id="IPR024187">
    <property type="entry name" value="Sig_transdc_resp-reg_cit/mal"/>
</dbReference>
<dbReference type="SUPFAM" id="SSF46785">
    <property type="entry name" value="Winged helix' DNA-binding domain"/>
    <property type="match status" value="1"/>
</dbReference>
<keyword evidence="4 9" id="KW-0902">Two-component regulatory system</keyword>
<comment type="subcellular location">
    <subcellularLocation>
        <location evidence="1 9">Cytoplasm</location>
    </subcellularLocation>
</comment>
<dbReference type="RefSeq" id="WP_369261762.1">
    <property type="nucleotide sequence ID" value="NZ_CP163440.1"/>
</dbReference>
<dbReference type="CDD" id="cd19925">
    <property type="entry name" value="REC_citrate_TCS"/>
    <property type="match status" value="1"/>
</dbReference>
<keyword evidence="6 9" id="KW-0238">DNA-binding</keyword>
<evidence type="ECO:0000256" key="5">
    <source>
        <dbReference type="ARBA" id="ARBA00023015"/>
    </source>
</evidence>
<dbReference type="InterPro" id="IPR036390">
    <property type="entry name" value="WH_DNA-bd_sf"/>
</dbReference>
<dbReference type="PIRSF" id="PIRSF006171">
    <property type="entry name" value="RR_citrat_malat"/>
    <property type="match status" value="1"/>
</dbReference>
<dbReference type="InterPro" id="IPR036388">
    <property type="entry name" value="WH-like_DNA-bd_sf"/>
</dbReference>
<feature type="modified residue" description="4-aspartylphosphate" evidence="10">
    <location>
        <position position="54"/>
    </location>
</feature>
<dbReference type="Pfam" id="PF08279">
    <property type="entry name" value="HTH_11"/>
    <property type="match status" value="1"/>
</dbReference>
<evidence type="ECO:0000256" key="9">
    <source>
        <dbReference type="PIRNR" id="PIRNR006171"/>
    </source>
</evidence>
<keyword evidence="8 9" id="KW-0804">Transcription</keyword>
<dbReference type="PANTHER" id="PTHR45526:SF1">
    <property type="entry name" value="TRANSCRIPTIONAL REGULATORY PROTEIN DCUR-RELATED"/>
    <property type="match status" value="1"/>
</dbReference>
<evidence type="ECO:0000256" key="7">
    <source>
        <dbReference type="ARBA" id="ARBA00023159"/>
    </source>
</evidence>
<dbReference type="PROSITE" id="PS50110">
    <property type="entry name" value="RESPONSE_REGULATORY"/>
    <property type="match status" value="1"/>
</dbReference>
<dbReference type="InterPro" id="IPR001789">
    <property type="entry name" value="Sig_transdc_resp-reg_receiver"/>
</dbReference>
<evidence type="ECO:0000256" key="4">
    <source>
        <dbReference type="ARBA" id="ARBA00023012"/>
    </source>
</evidence>
<dbReference type="GO" id="GO:0003677">
    <property type="term" value="F:DNA binding"/>
    <property type="evidence" value="ECO:0007669"/>
    <property type="project" value="UniProtKB-KW"/>
</dbReference>
<keyword evidence="7 9" id="KW-0010">Activator</keyword>
<evidence type="ECO:0000256" key="3">
    <source>
        <dbReference type="ARBA" id="ARBA00022553"/>
    </source>
</evidence>
<proteinExistence type="predicted"/>
<dbReference type="GO" id="GO:0005737">
    <property type="term" value="C:cytoplasm"/>
    <property type="evidence" value="ECO:0007669"/>
    <property type="project" value="UniProtKB-SubCell"/>
</dbReference>
<accession>A0AB39SDD4</accession>
<dbReference type="InterPro" id="IPR051271">
    <property type="entry name" value="2C-system_Tx_regulators"/>
</dbReference>
<dbReference type="PANTHER" id="PTHR45526">
    <property type="entry name" value="TRANSCRIPTIONAL REGULATORY PROTEIN DPIA"/>
    <property type="match status" value="1"/>
</dbReference>
<dbReference type="SMART" id="SM00448">
    <property type="entry name" value="REC"/>
    <property type="match status" value="1"/>
</dbReference>
<evidence type="ECO:0000259" key="11">
    <source>
        <dbReference type="PROSITE" id="PS50110"/>
    </source>
</evidence>
<evidence type="ECO:0000256" key="1">
    <source>
        <dbReference type="ARBA" id="ARBA00004496"/>
    </source>
</evidence>
<reference evidence="12" key="1">
    <citation type="submission" date="2024-07" db="EMBL/GenBank/DDBJ databases">
        <authorList>
            <person name="Yu S.T."/>
        </authorList>
    </citation>
    <scope>NUCLEOTIDE SEQUENCE</scope>
    <source>
        <strain evidence="12">R35</strain>
    </source>
</reference>
<dbReference type="Pfam" id="PF00072">
    <property type="entry name" value="Response_reg"/>
    <property type="match status" value="1"/>
</dbReference>
<dbReference type="AlphaFoldDB" id="A0AB39SDD4"/>
<gene>
    <name evidence="12" type="ORF">AB5J50_32425</name>
</gene>
<evidence type="ECO:0000313" key="12">
    <source>
        <dbReference type="EMBL" id="XDQ65161.1"/>
    </source>
</evidence>
<dbReference type="InterPro" id="IPR013196">
    <property type="entry name" value="HTH_11"/>
</dbReference>
<keyword evidence="3 10" id="KW-0597">Phosphoprotein</keyword>
<evidence type="ECO:0000256" key="6">
    <source>
        <dbReference type="ARBA" id="ARBA00023125"/>
    </source>
</evidence>
<dbReference type="Gene3D" id="1.10.10.10">
    <property type="entry name" value="Winged helix-like DNA-binding domain superfamily/Winged helix DNA-binding domain"/>
    <property type="match status" value="1"/>
</dbReference>
<evidence type="ECO:0000256" key="10">
    <source>
        <dbReference type="PROSITE-ProRule" id="PRU00169"/>
    </source>
</evidence>
<feature type="domain" description="Response regulatory" evidence="11">
    <location>
        <begin position="3"/>
        <end position="119"/>
    </location>
</feature>
<evidence type="ECO:0000256" key="8">
    <source>
        <dbReference type="ARBA" id="ARBA00023163"/>
    </source>
</evidence>
<dbReference type="GO" id="GO:0003700">
    <property type="term" value="F:DNA-binding transcription factor activity"/>
    <property type="evidence" value="ECO:0007669"/>
    <property type="project" value="InterPro"/>
</dbReference>
<dbReference type="Gene3D" id="3.40.50.2300">
    <property type="match status" value="1"/>
</dbReference>
<evidence type="ECO:0000256" key="2">
    <source>
        <dbReference type="ARBA" id="ARBA00022490"/>
    </source>
</evidence>
<keyword evidence="5 9" id="KW-0805">Transcription regulation</keyword>
<keyword evidence="2 9" id="KW-0963">Cytoplasm</keyword>
<dbReference type="GO" id="GO:0000156">
    <property type="term" value="F:phosphorelay response regulator activity"/>
    <property type="evidence" value="ECO:0007669"/>
    <property type="project" value="TreeGrafter"/>
</dbReference>
<dbReference type="InterPro" id="IPR011006">
    <property type="entry name" value="CheY-like_superfamily"/>
</dbReference>
<name>A0AB39SDD4_9ACTN</name>
<protein>
    <recommendedName>
        <fullName evidence="9">Transcriptional regulatory protein</fullName>
    </recommendedName>
</protein>
<sequence>MINVLIVDDDFHVAEINAAYVSRVPGFRVAGRAHSAGEALAAVERGGVDLLLLDQYLPDETGLRLVQRLRQQDRPIDVIMVSAARDAASVRAAQRSGVLQYLVKPFGFPALRRKLEGYAALHGMFDEADELEQEGMDSVFGAQAASAVPVSASTGFSGPTSELIRQILREAQEPLSAQEVAEQAGVSRSTAQRYLKHMEKRGSVLLTLKYGAAGRPEHHYGLRVSVPTAR</sequence>